<keyword evidence="1" id="KW-0472">Membrane</keyword>
<comment type="caution">
    <text evidence="2">The sequence shown here is derived from an EMBL/GenBank/DDBJ whole genome shotgun (WGS) entry which is preliminary data.</text>
</comment>
<keyword evidence="3" id="KW-1185">Reference proteome</keyword>
<dbReference type="EMBL" id="JAICCF010000005">
    <property type="protein sequence ID" value="MBW8687610.1"/>
    <property type="molecule type" value="Genomic_DNA"/>
</dbReference>
<feature type="transmembrane region" description="Helical" evidence="1">
    <location>
        <begin position="6"/>
        <end position="25"/>
    </location>
</feature>
<evidence type="ECO:0000313" key="3">
    <source>
        <dbReference type="Proteomes" id="UP000812961"/>
    </source>
</evidence>
<name>A0ABS7GIT1_9BACT</name>
<dbReference type="RefSeq" id="WP_220252939.1">
    <property type="nucleotide sequence ID" value="NZ_JAICCF010000005.1"/>
</dbReference>
<keyword evidence="1" id="KW-1133">Transmembrane helix</keyword>
<evidence type="ECO:0008006" key="4">
    <source>
        <dbReference type="Google" id="ProtNLM"/>
    </source>
</evidence>
<proteinExistence type="predicted"/>
<accession>A0ABS7GIT1</accession>
<keyword evidence="1" id="KW-0812">Transmembrane</keyword>
<evidence type="ECO:0000313" key="2">
    <source>
        <dbReference type="EMBL" id="MBW8687610.1"/>
    </source>
</evidence>
<gene>
    <name evidence="2" type="ORF">K1Y79_24950</name>
</gene>
<sequence length="310" mass="35927">MWHFLRRLVMVSFVFSLLVTVLIITGNRILSRKARFEILHTDTLIILGHSHPECAYNDTLIAGAKNLSSSGESYFYTLPKVKNVLAQNPHIKAVFIEFSNNQVAAPMNKWIWGDNYMERQYPIYAPFIASEDRRLLFAHNMSGYITSSSFALKRQVFNILTNNYAYTSVIGGYYYNNVNKLDSLLAIQQQLPVTGSDTSLSRENLRYLKACIDVCLQNGKQVYLVRTPTHPKFPGRRSERVFEQVRREYFNDIPFLDFAAFPIADTEYADLEHLNYYGARRFSIWMNKMLKNGLLSVSEKDRQSFINEHL</sequence>
<reference evidence="2 3" key="1">
    <citation type="submission" date="2021-08" db="EMBL/GenBank/DDBJ databases">
        <title>The genome sequence of Chitinophaga sp. B61.</title>
        <authorList>
            <person name="Zhang X."/>
        </authorList>
    </citation>
    <scope>NUCLEOTIDE SEQUENCE [LARGE SCALE GENOMIC DNA]</scope>
    <source>
        <strain evidence="2 3">B61</strain>
    </source>
</reference>
<evidence type="ECO:0000256" key="1">
    <source>
        <dbReference type="SAM" id="Phobius"/>
    </source>
</evidence>
<organism evidence="2 3">
    <name type="scientific">Chitinophaga rhizophila</name>
    <dbReference type="NCBI Taxonomy" id="2866212"/>
    <lineage>
        <taxon>Bacteria</taxon>
        <taxon>Pseudomonadati</taxon>
        <taxon>Bacteroidota</taxon>
        <taxon>Chitinophagia</taxon>
        <taxon>Chitinophagales</taxon>
        <taxon>Chitinophagaceae</taxon>
        <taxon>Chitinophaga</taxon>
    </lineage>
</organism>
<dbReference type="Proteomes" id="UP000812961">
    <property type="component" value="Unassembled WGS sequence"/>
</dbReference>
<protein>
    <recommendedName>
        <fullName evidence="4">SGNH/GDSL hydrolase family protein</fullName>
    </recommendedName>
</protein>